<dbReference type="Pfam" id="PF13307">
    <property type="entry name" value="Helicase_C_2"/>
    <property type="match status" value="1"/>
</dbReference>
<dbReference type="GO" id="GO:0016818">
    <property type="term" value="F:hydrolase activity, acting on acid anhydrides, in phosphorus-containing anhydrides"/>
    <property type="evidence" value="ECO:0007669"/>
    <property type="project" value="InterPro"/>
</dbReference>
<keyword evidence="2" id="KW-0067">ATP-binding</keyword>
<dbReference type="InterPro" id="IPR006555">
    <property type="entry name" value="ATP-dep_Helicase_C"/>
</dbReference>
<dbReference type="Gene3D" id="3.40.50.300">
    <property type="entry name" value="P-loop containing nucleotide triphosphate hydrolases"/>
    <property type="match status" value="1"/>
</dbReference>
<evidence type="ECO:0000259" key="1">
    <source>
        <dbReference type="Pfam" id="PF13307"/>
    </source>
</evidence>
<evidence type="ECO:0000313" key="2">
    <source>
        <dbReference type="EMBL" id="RMW10392.1"/>
    </source>
</evidence>
<reference evidence="2 3" key="1">
    <citation type="submission" date="2018-08" db="EMBL/GenBank/DDBJ databases">
        <title>Recombination of ecologically and evolutionarily significant loci maintains genetic cohesion in the Pseudomonas syringae species complex.</title>
        <authorList>
            <person name="Dillon M."/>
            <person name="Thakur S."/>
            <person name="Almeida R.N.D."/>
            <person name="Weir B.S."/>
            <person name="Guttman D.S."/>
        </authorList>
    </citation>
    <scope>NUCLEOTIDE SEQUENCE [LARGE SCALE GENOMIC DNA]</scope>
    <source>
        <strain evidence="2 3">ICMP 4525</strain>
    </source>
</reference>
<proteinExistence type="predicted"/>
<gene>
    <name evidence="2" type="ORF">ALP03_01712</name>
</gene>
<dbReference type="GO" id="GO:0003676">
    <property type="term" value="F:nucleic acid binding"/>
    <property type="evidence" value="ECO:0007669"/>
    <property type="project" value="InterPro"/>
</dbReference>
<evidence type="ECO:0000313" key="3">
    <source>
        <dbReference type="Proteomes" id="UP000271531"/>
    </source>
</evidence>
<keyword evidence="2" id="KW-0547">Nucleotide-binding</keyword>
<comment type="caution">
    <text evidence="2">The sequence shown here is derived from an EMBL/GenBank/DDBJ whole genome shotgun (WGS) entry which is preliminary data.</text>
</comment>
<protein>
    <submittedName>
        <fullName evidence="2">ATP-dependent helicase, DinG family</fullName>
    </submittedName>
</protein>
<dbReference type="EMBL" id="RBVA01000116">
    <property type="protein sequence ID" value="RMW10392.1"/>
    <property type="molecule type" value="Genomic_DNA"/>
</dbReference>
<name>A0A3M6HZV5_PSEAJ</name>
<keyword evidence="2" id="KW-0347">Helicase</keyword>
<feature type="domain" description="ATP-dependent helicase C-terminal" evidence="1">
    <location>
        <begin position="2"/>
        <end position="82"/>
    </location>
</feature>
<organism evidence="2 3">
    <name type="scientific">Pseudomonas amygdali pv. tabaci</name>
    <name type="common">Pseudomonas syringae pv. tabaci</name>
    <dbReference type="NCBI Taxonomy" id="322"/>
    <lineage>
        <taxon>Bacteria</taxon>
        <taxon>Pseudomonadati</taxon>
        <taxon>Pseudomonadota</taxon>
        <taxon>Gammaproteobacteria</taxon>
        <taxon>Pseudomonadales</taxon>
        <taxon>Pseudomonadaceae</taxon>
        <taxon>Pseudomonas</taxon>
        <taxon>Pseudomonas amygdali</taxon>
    </lineage>
</organism>
<dbReference type="GO" id="GO:0004386">
    <property type="term" value="F:helicase activity"/>
    <property type="evidence" value="ECO:0007669"/>
    <property type="project" value="UniProtKB-KW"/>
</dbReference>
<dbReference type="GO" id="GO:0005524">
    <property type="term" value="F:ATP binding"/>
    <property type="evidence" value="ECO:0007669"/>
    <property type="project" value="InterPro"/>
</dbReference>
<dbReference type="InterPro" id="IPR027417">
    <property type="entry name" value="P-loop_NTPase"/>
</dbReference>
<sequence>MVIAKIPFAVPDDPVEAALAEWIEARGGNPFMEIAVPDASLRLVQACGRLLRTEEDRGTITLLDRRVVTQRYGKAILNALPPFRREIS</sequence>
<dbReference type="AlphaFoldDB" id="A0A3M6HZV5"/>
<dbReference type="GO" id="GO:0006139">
    <property type="term" value="P:nucleobase-containing compound metabolic process"/>
    <property type="evidence" value="ECO:0007669"/>
    <property type="project" value="InterPro"/>
</dbReference>
<accession>A0A3M6HZV5</accession>
<dbReference type="Proteomes" id="UP000271531">
    <property type="component" value="Unassembled WGS sequence"/>
</dbReference>
<keyword evidence="2" id="KW-0378">Hydrolase</keyword>